<keyword evidence="9" id="KW-1185">Reference proteome</keyword>
<dbReference type="NCBIfam" id="TIGR01951">
    <property type="entry name" value="nusB"/>
    <property type="match status" value="1"/>
</dbReference>
<evidence type="ECO:0000259" key="7">
    <source>
        <dbReference type="Pfam" id="PF01029"/>
    </source>
</evidence>
<sequence length="136" mass="15347">MSSRRKIRFDAVEIVFEAAQRKRKPVDVAQTREDVAGKPLASYTKKIVRGVQEHETDIDEVIATHARGWTLDRMPAMDLAILRVAVWEILYETKLDDPIAISEATKIAAEYSTDDSPSFVNGLLDRIAKVKDLYVS</sequence>
<evidence type="ECO:0000256" key="2">
    <source>
        <dbReference type="ARBA" id="ARBA00022814"/>
    </source>
</evidence>
<proteinExistence type="inferred from homology"/>
<keyword evidence="5 6" id="KW-0804">Transcription</keyword>
<evidence type="ECO:0000256" key="4">
    <source>
        <dbReference type="ARBA" id="ARBA00023015"/>
    </source>
</evidence>
<dbReference type="PANTHER" id="PTHR11078">
    <property type="entry name" value="N UTILIZATION SUBSTANCE PROTEIN B-RELATED"/>
    <property type="match status" value="1"/>
</dbReference>
<dbReference type="Gene3D" id="1.10.940.10">
    <property type="entry name" value="NusB-like"/>
    <property type="match status" value="1"/>
</dbReference>
<comment type="similarity">
    <text evidence="1 6">Belongs to the NusB family.</text>
</comment>
<organism evidence="8 9">
    <name type="scientific">Micrococcoides hystricis</name>
    <dbReference type="NCBI Taxonomy" id="1572761"/>
    <lineage>
        <taxon>Bacteria</taxon>
        <taxon>Bacillati</taxon>
        <taxon>Actinomycetota</taxon>
        <taxon>Actinomycetes</taxon>
        <taxon>Micrococcales</taxon>
        <taxon>Micrococcaceae</taxon>
        <taxon>Micrococcoides</taxon>
    </lineage>
</organism>
<evidence type="ECO:0000256" key="5">
    <source>
        <dbReference type="ARBA" id="ARBA00023163"/>
    </source>
</evidence>
<dbReference type="Proteomes" id="UP001589862">
    <property type="component" value="Unassembled WGS sequence"/>
</dbReference>
<evidence type="ECO:0000313" key="8">
    <source>
        <dbReference type="EMBL" id="MFC0581081.1"/>
    </source>
</evidence>
<feature type="domain" description="NusB/RsmB/TIM44" evidence="7">
    <location>
        <begin position="11"/>
        <end position="129"/>
    </location>
</feature>
<dbReference type="InterPro" id="IPR006027">
    <property type="entry name" value="NusB_RsmB_TIM44"/>
</dbReference>
<dbReference type="EMBL" id="JBHLUB010000001">
    <property type="protein sequence ID" value="MFC0581081.1"/>
    <property type="molecule type" value="Genomic_DNA"/>
</dbReference>
<accession>A0ABV6P7H2</accession>
<dbReference type="InterPro" id="IPR011605">
    <property type="entry name" value="NusB_fam"/>
</dbReference>
<comment type="function">
    <text evidence="6">Involved in transcription antitermination. Required for transcription of ribosomal RNA (rRNA) genes. Binds specifically to the boxA antiterminator sequence of the ribosomal RNA (rrn) operons.</text>
</comment>
<keyword evidence="4 6" id="KW-0805">Transcription regulation</keyword>
<keyword evidence="2 6" id="KW-0889">Transcription antitermination</keyword>
<dbReference type="InterPro" id="IPR035926">
    <property type="entry name" value="NusB-like_sf"/>
</dbReference>
<dbReference type="SUPFAM" id="SSF48013">
    <property type="entry name" value="NusB-like"/>
    <property type="match status" value="1"/>
</dbReference>
<keyword evidence="3 6" id="KW-0694">RNA-binding</keyword>
<dbReference type="Pfam" id="PF01029">
    <property type="entry name" value="NusB"/>
    <property type="match status" value="1"/>
</dbReference>
<reference evidence="8 9" key="1">
    <citation type="submission" date="2024-09" db="EMBL/GenBank/DDBJ databases">
        <authorList>
            <person name="Sun Q."/>
            <person name="Mori K."/>
        </authorList>
    </citation>
    <scope>NUCLEOTIDE SEQUENCE [LARGE SCALE GENOMIC DNA]</scope>
    <source>
        <strain evidence="8 9">NCAIM B.02604</strain>
    </source>
</reference>
<dbReference type="RefSeq" id="WP_377457632.1">
    <property type="nucleotide sequence ID" value="NZ_JBHLUB010000001.1"/>
</dbReference>
<evidence type="ECO:0000313" key="9">
    <source>
        <dbReference type="Proteomes" id="UP001589862"/>
    </source>
</evidence>
<dbReference type="HAMAP" id="MF_00073">
    <property type="entry name" value="NusB"/>
    <property type="match status" value="1"/>
</dbReference>
<evidence type="ECO:0000256" key="3">
    <source>
        <dbReference type="ARBA" id="ARBA00022884"/>
    </source>
</evidence>
<protein>
    <recommendedName>
        <fullName evidence="6">Transcription antitermination protein NusB</fullName>
    </recommendedName>
    <alternativeName>
        <fullName evidence="6">Antitermination factor NusB</fullName>
    </alternativeName>
</protein>
<name>A0ABV6P7H2_9MICC</name>
<evidence type="ECO:0000256" key="6">
    <source>
        <dbReference type="HAMAP-Rule" id="MF_00073"/>
    </source>
</evidence>
<dbReference type="PANTHER" id="PTHR11078:SF3">
    <property type="entry name" value="ANTITERMINATION NUSB DOMAIN-CONTAINING PROTEIN"/>
    <property type="match status" value="1"/>
</dbReference>
<gene>
    <name evidence="6 8" type="primary">nusB</name>
    <name evidence="8" type="ORF">ACFFFR_01580</name>
</gene>
<evidence type="ECO:0000256" key="1">
    <source>
        <dbReference type="ARBA" id="ARBA00005952"/>
    </source>
</evidence>
<comment type="caution">
    <text evidence="8">The sequence shown here is derived from an EMBL/GenBank/DDBJ whole genome shotgun (WGS) entry which is preliminary data.</text>
</comment>